<dbReference type="GO" id="GO:0016811">
    <property type="term" value="F:hydrolase activity, acting on carbon-nitrogen (but not peptide) bonds, in linear amides"/>
    <property type="evidence" value="ECO:0007669"/>
    <property type="project" value="InterPro"/>
</dbReference>
<dbReference type="PANTHER" id="PTHR34218">
    <property type="entry name" value="PEPTIDASE S45 PENICILLIN AMIDASE"/>
    <property type="match status" value="1"/>
</dbReference>
<keyword evidence="3" id="KW-0378">Hydrolase</keyword>
<evidence type="ECO:0000256" key="3">
    <source>
        <dbReference type="ARBA" id="ARBA00022801"/>
    </source>
</evidence>
<dbReference type="Gene3D" id="1.10.1400.10">
    <property type="match status" value="1"/>
</dbReference>
<comment type="similarity">
    <text evidence="1">Belongs to the peptidase S45 family.</text>
</comment>
<gene>
    <name evidence="5" type="ORF">GA0070558_12533</name>
</gene>
<proteinExistence type="inferred from homology"/>
<evidence type="ECO:0000256" key="2">
    <source>
        <dbReference type="ARBA" id="ARBA00022729"/>
    </source>
</evidence>
<reference evidence="5 6" key="1">
    <citation type="submission" date="2016-06" db="EMBL/GenBank/DDBJ databases">
        <authorList>
            <person name="Kjaerup R.B."/>
            <person name="Dalgaard T.S."/>
            <person name="Juul-Madsen H.R."/>
        </authorList>
    </citation>
    <scope>NUCLEOTIDE SEQUENCE [LARGE SCALE GENOMIC DNA]</scope>
    <source>
        <strain evidence="5 6">DSM 45626</strain>
    </source>
</reference>
<evidence type="ECO:0000313" key="5">
    <source>
        <dbReference type="EMBL" id="SCF07597.1"/>
    </source>
</evidence>
<keyword evidence="4" id="KW-0865">Zymogen</keyword>
<dbReference type="Gene3D" id="2.30.120.10">
    <property type="match status" value="1"/>
</dbReference>
<dbReference type="InterPro" id="IPR002692">
    <property type="entry name" value="S45"/>
</dbReference>
<dbReference type="EMBL" id="FMCW01000025">
    <property type="protein sequence ID" value="SCF07597.1"/>
    <property type="molecule type" value="Genomic_DNA"/>
</dbReference>
<sequence>MSSAGSPSASGRNLLAAVVVAVTVATVVPATASRAVAAGTRGGRPQALVQYTEYGIPHISATSYTGLGLGYGYASAKDNVCLLADIYLTVRAERARYLGPDAPASGLVTAANSLDSDLYFARTNASGVVERLIRAPAPHGPHPEVVDLVRGYVSGYNRYLRQTGVGGITDPACRGAEWVRPITDLDVYRHLYALATMSGTGSLVTDIVTAAPPAGATAAPALIDPAATARQITAAVEARRTGQELGSNAIAVGDQGSRGARGALLGNPHFPWQGARRFWQSHLTIPGRLDVSGASLLGLPMVLIGHNRHVAWSHTVSTAATIGLFEMPTTPGRPTEYVVDGAAEAMTTRAVSVEVRQPDGTLRTVGRTFYETRYGPVVTSAYGTPLPWGTTVHAVRDANATNVRLLNTWLGIATSRDTAGIARALAANQGAPWVNTVAADRDGRTLYADYQAVPHVTDEQALSCGTPLGRQMFPLAGISVLDGSRGDCAWGTDADAVEPGIFGTARLPSLVRRDYVANFNDSPWLTNARAPLTGYPRGVGDVGTRRSFRTQEGVLSVEARIDGTDGLAGRGHSLETLAGAFYGNHGRVADLARDGIARMCAAFPGGKAPVSGGGLVDVGDGCAALSAWDGSFRLDSRGALLFSWFISLAGRVPGGYWQQPFDPAAPLTTPHTLAADRVEVQRAFGDAALRLEAAGIPLDAPLGDHQSVTRSGTTIPVHGAGPHVGLLNVVQPVWDATRGNVEVSSGSSFVQVVEFRAGSGPRVRTVLTYSQSADPTSPHYADQTLLYSASQWVTGRFTAQEIRSSPAWRAEVVTG</sequence>
<name>A0A1C4XGW5_9ACTN</name>
<dbReference type="InterPro" id="IPR043146">
    <property type="entry name" value="Penicillin_amidase_N_B-knob"/>
</dbReference>
<dbReference type="Gene3D" id="3.60.20.10">
    <property type="entry name" value="Glutamine Phosphoribosylpyrophosphate, subunit 1, domain 1"/>
    <property type="match status" value="1"/>
</dbReference>
<dbReference type="InterPro" id="IPR029055">
    <property type="entry name" value="Ntn_hydrolases_N"/>
</dbReference>
<dbReference type="Pfam" id="PF01804">
    <property type="entry name" value="Penicil_amidase"/>
    <property type="match status" value="1"/>
</dbReference>
<dbReference type="SUPFAM" id="SSF56235">
    <property type="entry name" value="N-terminal nucleophile aminohydrolases (Ntn hydrolases)"/>
    <property type="match status" value="1"/>
</dbReference>
<dbReference type="Gene3D" id="1.10.439.10">
    <property type="entry name" value="Penicillin Amidohydrolase, domain 1"/>
    <property type="match status" value="1"/>
</dbReference>
<evidence type="ECO:0000256" key="4">
    <source>
        <dbReference type="ARBA" id="ARBA00023145"/>
    </source>
</evidence>
<dbReference type="InterPro" id="IPR023343">
    <property type="entry name" value="Penicillin_amidase_dom1"/>
</dbReference>
<dbReference type="Proteomes" id="UP000199375">
    <property type="component" value="Unassembled WGS sequence"/>
</dbReference>
<dbReference type="GO" id="GO:0017000">
    <property type="term" value="P:antibiotic biosynthetic process"/>
    <property type="evidence" value="ECO:0007669"/>
    <property type="project" value="InterPro"/>
</dbReference>
<dbReference type="AlphaFoldDB" id="A0A1C4XGW5"/>
<accession>A0A1C4XGW5</accession>
<evidence type="ECO:0000256" key="1">
    <source>
        <dbReference type="ARBA" id="ARBA00006586"/>
    </source>
</evidence>
<evidence type="ECO:0000313" key="6">
    <source>
        <dbReference type="Proteomes" id="UP000199375"/>
    </source>
</evidence>
<dbReference type="PANTHER" id="PTHR34218:SF3">
    <property type="entry name" value="ACYL-HOMOSERINE LACTONE ACYLASE PVDQ"/>
    <property type="match status" value="1"/>
</dbReference>
<protein>
    <submittedName>
        <fullName evidence="5">Acyl-homoserine-lactone acylase</fullName>
    </submittedName>
</protein>
<dbReference type="InterPro" id="IPR043147">
    <property type="entry name" value="Penicillin_amidase_A-knob"/>
</dbReference>
<organism evidence="5 6">
    <name type="scientific">Micromonospora haikouensis</name>
    <dbReference type="NCBI Taxonomy" id="686309"/>
    <lineage>
        <taxon>Bacteria</taxon>
        <taxon>Bacillati</taxon>
        <taxon>Actinomycetota</taxon>
        <taxon>Actinomycetes</taxon>
        <taxon>Micromonosporales</taxon>
        <taxon>Micromonosporaceae</taxon>
        <taxon>Micromonospora</taxon>
    </lineage>
</organism>
<keyword evidence="2" id="KW-0732">Signal</keyword>